<dbReference type="Proteomes" id="UP000076405">
    <property type="component" value="Chromosome"/>
</dbReference>
<dbReference type="EMBL" id="CP012275">
    <property type="protein sequence ID" value="AMV62744.1"/>
    <property type="molecule type" value="Genomic_DNA"/>
</dbReference>
<dbReference type="AlphaFoldDB" id="A0AAC9B1S1"/>
<reference evidence="1 2" key="1">
    <citation type="journal article" date="2016" name="PLoS ONE">
        <title>The Identification of Novel Diagnostic Marker Genes for the Detection of Beer Spoiling Pediococcus damnosus Strains Using the BlAst Diagnostic Gene findEr.</title>
        <authorList>
            <person name="Behr J."/>
            <person name="Geissler A.J."/>
            <person name="Schmid J."/>
            <person name="Zehe A."/>
            <person name="Vogel R.F."/>
        </authorList>
    </citation>
    <scope>NUCLEOTIDE SEQUENCE [LARGE SCALE GENOMIC DNA]</scope>
    <source>
        <strain evidence="1 2">TMW 2.1533</strain>
    </source>
</reference>
<evidence type="ECO:0000313" key="2">
    <source>
        <dbReference type="Proteomes" id="UP000076405"/>
    </source>
</evidence>
<evidence type="ECO:0000313" key="1">
    <source>
        <dbReference type="EMBL" id="AMV62744.1"/>
    </source>
</evidence>
<organism evidence="1 2">
    <name type="scientific">Pediococcus damnosus</name>
    <dbReference type="NCBI Taxonomy" id="51663"/>
    <lineage>
        <taxon>Bacteria</taxon>
        <taxon>Bacillati</taxon>
        <taxon>Bacillota</taxon>
        <taxon>Bacilli</taxon>
        <taxon>Lactobacillales</taxon>
        <taxon>Lactobacillaceae</taxon>
        <taxon>Pediococcus</taxon>
    </lineage>
</organism>
<sequence>MAETRTKILRYMKNSKILSKNQKSWQLSDLSLPTFYFALTYH</sequence>
<accession>A0AAC9B1S1</accession>
<gene>
    <name evidence="1" type="ORF">ADU70_1254</name>
</gene>
<protein>
    <submittedName>
        <fullName evidence="1">Uncharacterized protein</fullName>
    </submittedName>
</protein>
<proteinExistence type="predicted"/>
<name>A0AAC9B1S1_9LACO</name>